<proteinExistence type="predicted"/>
<organism evidence="3 4">
    <name type="scientific">Isachenkonia alkalipeptolytica</name>
    <dbReference type="NCBI Taxonomy" id="2565777"/>
    <lineage>
        <taxon>Bacteria</taxon>
        <taxon>Bacillati</taxon>
        <taxon>Bacillota</taxon>
        <taxon>Clostridia</taxon>
        <taxon>Eubacteriales</taxon>
        <taxon>Clostridiaceae</taxon>
        <taxon>Isachenkonia</taxon>
    </lineage>
</organism>
<gene>
    <name evidence="3" type="ORF">ISALK_07755</name>
</gene>
<keyword evidence="1" id="KW-0175">Coiled coil</keyword>
<accession>A0AA44BDJ9</accession>
<evidence type="ECO:0000313" key="3">
    <source>
        <dbReference type="EMBL" id="NBG88394.1"/>
    </source>
</evidence>
<feature type="coiled-coil region" evidence="1">
    <location>
        <begin position="60"/>
        <end position="87"/>
    </location>
</feature>
<sequence>MKIEMWSDYVCPFCYMGKRHLDIALQELHLTDEVDIEFKSYQLNPEIPAYSGEGMQELLSKKYNLTLEEAENNLREVQERAEKVGLYYDFEDMKPTNTLDAHRLTKYARTLGKDQALAEKIFKSYFEKGGLISDHDELLTLCKDVGIVKSQAYELLSDPNIYQEEVRRDMAQAEELKIQSVPFFRINQDYVIPGSESIETFVLMLQKIIRETS</sequence>
<dbReference type="Gene3D" id="3.40.30.10">
    <property type="entry name" value="Glutaredoxin"/>
    <property type="match status" value="1"/>
</dbReference>
<evidence type="ECO:0000256" key="1">
    <source>
        <dbReference type="SAM" id="Coils"/>
    </source>
</evidence>
<dbReference type="InterPro" id="IPR001853">
    <property type="entry name" value="DSBA-like_thioredoxin_dom"/>
</dbReference>
<dbReference type="EMBL" id="SUMG01000007">
    <property type="protein sequence ID" value="NBG88394.1"/>
    <property type="molecule type" value="Genomic_DNA"/>
</dbReference>
<dbReference type="PANTHER" id="PTHR13887">
    <property type="entry name" value="GLUTATHIONE S-TRANSFERASE KAPPA"/>
    <property type="match status" value="1"/>
</dbReference>
<protein>
    <submittedName>
        <fullName evidence="3">DsbA family oxidoreductase</fullName>
    </submittedName>
</protein>
<dbReference type="RefSeq" id="WP_160720918.1">
    <property type="nucleotide sequence ID" value="NZ_SUMG01000007.1"/>
</dbReference>
<dbReference type="GO" id="GO:0016491">
    <property type="term" value="F:oxidoreductase activity"/>
    <property type="evidence" value="ECO:0007669"/>
    <property type="project" value="InterPro"/>
</dbReference>
<dbReference type="InterPro" id="IPR036249">
    <property type="entry name" value="Thioredoxin-like_sf"/>
</dbReference>
<dbReference type="AlphaFoldDB" id="A0AA44BDJ9"/>
<name>A0AA44BDJ9_9CLOT</name>
<dbReference type="SUPFAM" id="SSF52833">
    <property type="entry name" value="Thioredoxin-like"/>
    <property type="match status" value="1"/>
</dbReference>
<dbReference type="Proteomes" id="UP000449710">
    <property type="component" value="Unassembled WGS sequence"/>
</dbReference>
<evidence type="ECO:0000259" key="2">
    <source>
        <dbReference type="Pfam" id="PF01323"/>
    </source>
</evidence>
<evidence type="ECO:0000313" key="4">
    <source>
        <dbReference type="Proteomes" id="UP000449710"/>
    </source>
</evidence>
<feature type="domain" description="DSBA-like thioredoxin" evidence="2">
    <location>
        <begin position="3"/>
        <end position="204"/>
    </location>
</feature>
<dbReference type="Pfam" id="PF01323">
    <property type="entry name" value="DSBA"/>
    <property type="match status" value="1"/>
</dbReference>
<dbReference type="CDD" id="cd03024">
    <property type="entry name" value="DsbA_FrnE"/>
    <property type="match status" value="1"/>
</dbReference>
<comment type="caution">
    <text evidence="3">The sequence shown here is derived from an EMBL/GenBank/DDBJ whole genome shotgun (WGS) entry which is preliminary data.</text>
</comment>
<dbReference type="PANTHER" id="PTHR13887:SF41">
    <property type="entry name" value="THIOREDOXIN SUPERFAMILY PROTEIN"/>
    <property type="match status" value="1"/>
</dbReference>
<keyword evidence="4" id="KW-1185">Reference proteome</keyword>
<reference evidence="3 4" key="1">
    <citation type="submission" date="2019-04" db="EMBL/GenBank/DDBJ databases">
        <title>Isachenkonia alkalipeptolytica gen. nov. sp. nov. a new anaerobic, alkiliphilic organothrophic bacterium capable to reduce synthesized ferrihydrite isolated from a soda lake.</title>
        <authorList>
            <person name="Toshchakov S.V."/>
            <person name="Zavarzina D.G."/>
            <person name="Zhilina T.N."/>
            <person name="Kostrikina N.A."/>
            <person name="Kublanov I.V."/>
        </authorList>
    </citation>
    <scope>NUCLEOTIDE SEQUENCE [LARGE SCALE GENOMIC DNA]</scope>
    <source>
        <strain evidence="3 4">Z-1701</strain>
    </source>
</reference>